<evidence type="ECO:0000256" key="5">
    <source>
        <dbReference type="ARBA" id="ARBA00023136"/>
    </source>
</evidence>
<feature type="transmembrane region" description="Helical" evidence="6">
    <location>
        <begin position="142"/>
        <end position="160"/>
    </location>
</feature>
<evidence type="ECO:0000256" key="6">
    <source>
        <dbReference type="SAM" id="Phobius"/>
    </source>
</evidence>
<dbReference type="GO" id="GO:0005886">
    <property type="term" value="C:plasma membrane"/>
    <property type="evidence" value="ECO:0007669"/>
    <property type="project" value="UniProtKB-SubCell"/>
</dbReference>
<organism evidence="7 8">
    <name type="scientific">Adhaeribacter soli</name>
    <dbReference type="NCBI Taxonomy" id="2607655"/>
    <lineage>
        <taxon>Bacteria</taxon>
        <taxon>Pseudomonadati</taxon>
        <taxon>Bacteroidota</taxon>
        <taxon>Cytophagia</taxon>
        <taxon>Cytophagales</taxon>
        <taxon>Hymenobacteraceae</taxon>
        <taxon>Adhaeribacter</taxon>
    </lineage>
</organism>
<sequence length="380" mass="43151">MIFQVDDVEFKHLGFGAFYHQDGIAHNVGAGVDAQNYFFRKNEGRRFYHKIYKITNKNLNVVLKSKGWLALKFLIFALTSFYLYKAVQGRTDFFNLLQGQTGSGTWIFVGLAAGLILVNWALEAWKWWLLAQKIEPVSYARAFRSVMVGLTLGFITPNRVGDYAGRILELRSKKRVNAIGAIFLGRFAQLVITLVAGSAGGFYLFWHFYLPDFPWTKIGIGLFLLSCNLFGLLFFFRASLILALLASFRPARRIIPYLRVLSQYTFSDLGYTLLLAFARYLVFALQFGLLLQAFGIRVPFFDFFSCIASTFLLKSIVPSLSAITDIGMREISAMHFFSLFGQPEINVLGASLSLWFMNIVLPSAIGLIFVARLKRRKETR</sequence>
<keyword evidence="8" id="KW-1185">Reference proteome</keyword>
<accession>A0A5N1J404</accession>
<gene>
    <name evidence="7" type="ORF">F0P94_00650</name>
</gene>
<evidence type="ECO:0000313" key="8">
    <source>
        <dbReference type="Proteomes" id="UP000326570"/>
    </source>
</evidence>
<evidence type="ECO:0000313" key="7">
    <source>
        <dbReference type="EMBL" id="KAA9345631.1"/>
    </source>
</evidence>
<keyword evidence="5 6" id="KW-0472">Membrane</keyword>
<reference evidence="7 8" key="1">
    <citation type="submission" date="2019-09" db="EMBL/GenBank/DDBJ databases">
        <title>Genome sequence of Adhaeribacter sp. M2.</title>
        <authorList>
            <person name="Srinivasan S."/>
        </authorList>
    </citation>
    <scope>NUCLEOTIDE SEQUENCE [LARGE SCALE GENOMIC DNA]</scope>
    <source>
        <strain evidence="7 8">M2</strain>
    </source>
</reference>
<feature type="transmembrane region" description="Helical" evidence="6">
    <location>
        <begin position="352"/>
        <end position="371"/>
    </location>
</feature>
<evidence type="ECO:0000256" key="2">
    <source>
        <dbReference type="ARBA" id="ARBA00022475"/>
    </source>
</evidence>
<evidence type="ECO:0000256" key="3">
    <source>
        <dbReference type="ARBA" id="ARBA00022692"/>
    </source>
</evidence>
<protein>
    <submittedName>
        <fullName evidence="7">Flippase-like domain-containing protein</fullName>
    </submittedName>
</protein>
<dbReference type="AlphaFoldDB" id="A0A5N1J404"/>
<dbReference type="Proteomes" id="UP000326570">
    <property type="component" value="Unassembled WGS sequence"/>
</dbReference>
<keyword evidence="4 6" id="KW-1133">Transmembrane helix</keyword>
<evidence type="ECO:0000256" key="1">
    <source>
        <dbReference type="ARBA" id="ARBA00004651"/>
    </source>
</evidence>
<keyword evidence="2" id="KW-1003">Cell membrane</keyword>
<dbReference type="EMBL" id="VTWT01000001">
    <property type="protein sequence ID" value="KAA9345631.1"/>
    <property type="molecule type" value="Genomic_DNA"/>
</dbReference>
<feature type="transmembrane region" description="Helical" evidence="6">
    <location>
        <begin position="269"/>
        <end position="294"/>
    </location>
</feature>
<feature type="transmembrane region" description="Helical" evidence="6">
    <location>
        <begin position="67"/>
        <end position="84"/>
    </location>
</feature>
<name>A0A5N1J404_9BACT</name>
<dbReference type="Pfam" id="PF03706">
    <property type="entry name" value="LPG_synthase_TM"/>
    <property type="match status" value="1"/>
</dbReference>
<evidence type="ECO:0000256" key="4">
    <source>
        <dbReference type="ARBA" id="ARBA00022989"/>
    </source>
</evidence>
<dbReference type="InterPro" id="IPR022791">
    <property type="entry name" value="L-PG_synthase/AglD"/>
</dbReference>
<comment type="caution">
    <text evidence="7">The sequence shown here is derived from an EMBL/GenBank/DDBJ whole genome shotgun (WGS) entry which is preliminary data.</text>
</comment>
<keyword evidence="3 6" id="KW-0812">Transmembrane</keyword>
<feature type="transmembrane region" description="Helical" evidence="6">
    <location>
        <begin position="181"/>
        <end position="206"/>
    </location>
</feature>
<comment type="subcellular location">
    <subcellularLocation>
        <location evidence="1">Cell membrane</location>
        <topology evidence="1">Multi-pass membrane protein</topology>
    </subcellularLocation>
</comment>
<proteinExistence type="predicted"/>
<dbReference type="PANTHER" id="PTHR40277:SF1">
    <property type="entry name" value="BLL5419 PROTEIN"/>
    <property type="match status" value="1"/>
</dbReference>
<dbReference type="PANTHER" id="PTHR40277">
    <property type="entry name" value="BLL5419 PROTEIN"/>
    <property type="match status" value="1"/>
</dbReference>
<feature type="transmembrane region" description="Helical" evidence="6">
    <location>
        <begin position="105"/>
        <end position="122"/>
    </location>
</feature>
<feature type="transmembrane region" description="Helical" evidence="6">
    <location>
        <begin position="218"/>
        <end position="248"/>
    </location>
</feature>